<protein>
    <recommendedName>
        <fullName evidence="4">Secreted protein</fullName>
    </recommendedName>
</protein>
<feature type="chain" id="PRO_5042188540" description="Secreted protein" evidence="1">
    <location>
        <begin position="18"/>
        <end position="83"/>
    </location>
</feature>
<dbReference type="EMBL" id="JAUHHV010000009">
    <property type="protein sequence ID" value="KAK1413702.1"/>
    <property type="molecule type" value="Genomic_DNA"/>
</dbReference>
<feature type="signal peptide" evidence="1">
    <location>
        <begin position="1"/>
        <end position="17"/>
    </location>
</feature>
<accession>A0AAD8NM17</accession>
<evidence type="ECO:0008006" key="4">
    <source>
        <dbReference type="Google" id="ProtNLM"/>
    </source>
</evidence>
<comment type="caution">
    <text evidence="2">The sequence shown here is derived from an EMBL/GenBank/DDBJ whole genome shotgun (WGS) entry which is preliminary data.</text>
</comment>
<name>A0AAD8NM17_TARER</name>
<proteinExistence type="predicted"/>
<keyword evidence="1" id="KW-0732">Signal</keyword>
<reference evidence="2" key="1">
    <citation type="journal article" date="2023" name="bioRxiv">
        <title>Improved chromosome-level genome assembly for marigold (Tagetes erecta).</title>
        <authorList>
            <person name="Jiang F."/>
            <person name="Yuan L."/>
            <person name="Wang S."/>
            <person name="Wang H."/>
            <person name="Xu D."/>
            <person name="Wang A."/>
            <person name="Fan W."/>
        </authorList>
    </citation>
    <scope>NUCLEOTIDE SEQUENCE</scope>
    <source>
        <strain evidence="2">WSJ</strain>
        <tissue evidence="2">Leaf</tissue>
    </source>
</reference>
<sequence length="83" mass="9207">MPGCVVLSACFFIEIRAFHLSLTHIHTPFSLTHKLQSVCVCTILIFDTSHLSSSPFSLQLCCAKNPHPTNPPSMHKFLTNSHS</sequence>
<gene>
    <name evidence="2" type="ORF">QVD17_35479</name>
</gene>
<dbReference type="AlphaFoldDB" id="A0AAD8NM17"/>
<dbReference type="Proteomes" id="UP001229421">
    <property type="component" value="Unassembled WGS sequence"/>
</dbReference>
<evidence type="ECO:0000256" key="1">
    <source>
        <dbReference type="SAM" id="SignalP"/>
    </source>
</evidence>
<evidence type="ECO:0000313" key="2">
    <source>
        <dbReference type="EMBL" id="KAK1413702.1"/>
    </source>
</evidence>
<organism evidence="2 3">
    <name type="scientific">Tagetes erecta</name>
    <name type="common">African marigold</name>
    <dbReference type="NCBI Taxonomy" id="13708"/>
    <lineage>
        <taxon>Eukaryota</taxon>
        <taxon>Viridiplantae</taxon>
        <taxon>Streptophyta</taxon>
        <taxon>Embryophyta</taxon>
        <taxon>Tracheophyta</taxon>
        <taxon>Spermatophyta</taxon>
        <taxon>Magnoliopsida</taxon>
        <taxon>eudicotyledons</taxon>
        <taxon>Gunneridae</taxon>
        <taxon>Pentapetalae</taxon>
        <taxon>asterids</taxon>
        <taxon>campanulids</taxon>
        <taxon>Asterales</taxon>
        <taxon>Asteraceae</taxon>
        <taxon>Asteroideae</taxon>
        <taxon>Heliantheae alliance</taxon>
        <taxon>Tageteae</taxon>
        <taxon>Tagetes</taxon>
    </lineage>
</organism>
<evidence type="ECO:0000313" key="3">
    <source>
        <dbReference type="Proteomes" id="UP001229421"/>
    </source>
</evidence>
<keyword evidence="3" id="KW-1185">Reference proteome</keyword>